<dbReference type="Proteomes" id="UP000717696">
    <property type="component" value="Unassembled WGS sequence"/>
</dbReference>
<dbReference type="EMBL" id="JAGMUU010000032">
    <property type="protein sequence ID" value="KAH7118257.1"/>
    <property type="molecule type" value="Genomic_DNA"/>
</dbReference>
<accession>A0A9P9DG03</accession>
<evidence type="ECO:0000313" key="2">
    <source>
        <dbReference type="Proteomes" id="UP000717696"/>
    </source>
</evidence>
<evidence type="ECO:0000313" key="1">
    <source>
        <dbReference type="EMBL" id="KAH7118257.1"/>
    </source>
</evidence>
<name>A0A9P9DG03_9HYPO</name>
<keyword evidence="2" id="KW-1185">Reference proteome</keyword>
<sequence>MVRAAGALSTPPELRFRIVGSPRSLALEDPLFLSLASYHLHMSHNTKKSTFELSPLLTLLTPSPLLLSSFIFFFFSTQSGGTTLWCLPHDLTKTPPSTAAAGFVLARHISGLALPGLVSGVVHCCSVASRQTASAQPTRDPTISRLQIACPPISSDRPRPLGQLHDCGCLKEFALYAFLSVSQRANIDPPVPSHSALWRRIWHYPSQS</sequence>
<reference evidence="1" key="1">
    <citation type="journal article" date="2021" name="Nat. Commun.">
        <title>Genetic determinants of endophytism in the Arabidopsis root mycobiome.</title>
        <authorList>
            <person name="Mesny F."/>
            <person name="Miyauchi S."/>
            <person name="Thiergart T."/>
            <person name="Pickel B."/>
            <person name="Atanasova L."/>
            <person name="Karlsson M."/>
            <person name="Huettel B."/>
            <person name="Barry K.W."/>
            <person name="Haridas S."/>
            <person name="Chen C."/>
            <person name="Bauer D."/>
            <person name="Andreopoulos W."/>
            <person name="Pangilinan J."/>
            <person name="LaButti K."/>
            <person name="Riley R."/>
            <person name="Lipzen A."/>
            <person name="Clum A."/>
            <person name="Drula E."/>
            <person name="Henrissat B."/>
            <person name="Kohler A."/>
            <person name="Grigoriev I.V."/>
            <person name="Martin F.M."/>
            <person name="Hacquard S."/>
        </authorList>
    </citation>
    <scope>NUCLEOTIDE SEQUENCE</scope>
    <source>
        <strain evidence="1">MPI-CAGE-AT-0021</strain>
    </source>
</reference>
<proteinExistence type="predicted"/>
<dbReference type="AlphaFoldDB" id="A0A9P9DG03"/>
<comment type="caution">
    <text evidence="1">The sequence shown here is derived from an EMBL/GenBank/DDBJ whole genome shotgun (WGS) entry which is preliminary data.</text>
</comment>
<gene>
    <name evidence="1" type="ORF">B0J13DRAFT_570018</name>
</gene>
<organism evidence="1 2">
    <name type="scientific">Dactylonectria estremocensis</name>
    <dbReference type="NCBI Taxonomy" id="1079267"/>
    <lineage>
        <taxon>Eukaryota</taxon>
        <taxon>Fungi</taxon>
        <taxon>Dikarya</taxon>
        <taxon>Ascomycota</taxon>
        <taxon>Pezizomycotina</taxon>
        <taxon>Sordariomycetes</taxon>
        <taxon>Hypocreomycetidae</taxon>
        <taxon>Hypocreales</taxon>
        <taxon>Nectriaceae</taxon>
        <taxon>Dactylonectria</taxon>
    </lineage>
</organism>
<protein>
    <submittedName>
        <fullName evidence="1">Uncharacterized protein</fullName>
    </submittedName>
</protein>